<dbReference type="PANTHER" id="PTHR21553:SF24">
    <property type="entry name" value="(E2-INDEPENDENT) E3 UBIQUITIN-CONJUGATING ENZYME FATS"/>
    <property type="match status" value="1"/>
</dbReference>
<dbReference type="GO" id="GO:0005829">
    <property type="term" value="C:cytosol"/>
    <property type="evidence" value="ECO:0007669"/>
    <property type="project" value="Ensembl"/>
</dbReference>
<dbReference type="InterPro" id="IPR041179">
    <property type="entry name" value="C10orf90_N"/>
</dbReference>
<feature type="region of interest" description="Disordered" evidence="4">
    <location>
        <begin position="427"/>
        <end position="452"/>
    </location>
</feature>
<proteinExistence type="predicted"/>
<dbReference type="GO" id="GO:0046599">
    <property type="term" value="P:regulation of centriole replication"/>
    <property type="evidence" value="ECO:0007669"/>
    <property type="project" value="TreeGrafter"/>
</dbReference>
<feature type="domain" description="ALMS motif" evidence="5">
    <location>
        <begin position="664"/>
        <end position="792"/>
    </location>
</feature>
<comment type="subcellular location">
    <subcellularLocation>
        <location evidence="1">Cytoplasm</location>
        <location evidence="1">Cytoskeleton</location>
        <location evidence="1">Microtubule organizing center</location>
        <location evidence="1">Centrosome</location>
    </subcellularLocation>
</comment>
<dbReference type="AlphaFoldDB" id="A0A8C2UNH3"/>
<sequence length="794" mass="87923">MQHSGMPAKTQKGLTTGRTGTAVHRTFQIKTFSTELKNHVLVMDFVKSNWFPSQRRAKVCILHMCQGLKTAESPTSRHEIHSRFFSSTKDHSAWERNESLLNAGLQDNHYSTKDQICLRNLQSDVTERKSDFTKETLASQNTKMISSIVISQLIDENRSKDNVAALPLPCAVAQPRACRTKPASAHSSGVNIHRAFALLPDRLGIPTPSEEQGPEIDLPPSGDSVCGSPRQGFASITITARRVGPPAGAMLWGPAGDSFCPKCGAEDALRRSPSARAGAPHSRPRHGPLACTEFSKKGSVVRVKVPEAHARRCAGHEYWITHVDSKESSFTPDTPPSGKDPLMFTSCVRLRVSRQCPNSMCYLDKSLSVPVEQPQVVSPQMHRSVLSLNLSCSSHGLTADGVDGIANGEPINRARKQELIEGNQHLLGPPWNPALPESPSKENPSLGPERLETGTCPWSDCPPLENIEIADVGTNQVTVRKGKDHHATLPASGHGNQLSIHIPGWSYRAVETKVFSGSSKKQQGEARVTLSAPPVEQKHIKRFLPDGDSSPNDGCLSSDLCKPTERRPPSFLRPRVTLPGFLCPLQDSYSSPQEDNGAQIKRELPKGDYTCCDLVVKIKECKKSEDSTMPEVSPALPSPTPLKGPETPGLSEDRPDPQEIPANPLTLQEALEVHKPQFISRSQERLKKLEHMVQQRKAQRKESLGQKQNLLPVRANKKQFTVPHPLSDNLFKPKERCISEKEMHMRSKRIYNNLPEVKKKKEEQKKRVILQSNRLRAEVFKKQLLDQLLQRNAV</sequence>
<dbReference type="GO" id="GO:0005654">
    <property type="term" value="C:nucleoplasm"/>
    <property type="evidence" value="ECO:0007669"/>
    <property type="project" value="Ensembl"/>
</dbReference>
<dbReference type="InterPro" id="IPR029299">
    <property type="entry name" value="ALMS_motif"/>
</dbReference>
<evidence type="ECO:0000313" key="8">
    <source>
        <dbReference type="Proteomes" id="UP000694398"/>
    </source>
</evidence>
<evidence type="ECO:0000259" key="6">
    <source>
        <dbReference type="Pfam" id="PF17730"/>
    </source>
</evidence>
<dbReference type="Pfam" id="PF15309">
    <property type="entry name" value="ALMS_motif"/>
    <property type="match status" value="1"/>
</dbReference>
<protein>
    <submittedName>
        <fullName evidence="7">Chromosome 10 open reading frame 90</fullName>
    </submittedName>
</protein>
<dbReference type="GO" id="GO:0008017">
    <property type="term" value="F:microtubule binding"/>
    <property type="evidence" value="ECO:0007669"/>
    <property type="project" value="TreeGrafter"/>
</dbReference>
<feature type="region of interest" description="Disordered" evidence="4">
    <location>
        <begin position="624"/>
        <end position="661"/>
    </location>
</feature>
<dbReference type="OrthoDB" id="8899035at2759"/>
<keyword evidence="2" id="KW-0963">Cytoplasm</keyword>
<evidence type="ECO:0000313" key="7">
    <source>
        <dbReference type="Ensembl" id="ENSCLAP00000003488.1"/>
    </source>
</evidence>
<name>A0A8C2UNH3_CHILA</name>
<dbReference type="GO" id="GO:0005814">
    <property type="term" value="C:centriole"/>
    <property type="evidence" value="ECO:0007669"/>
    <property type="project" value="TreeGrafter"/>
</dbReference>
<keyword evidence="3" id="KW-0206">Cytoskeleton</keyword>
<feature type="domain" description="Centrosomal protein C10orf90 N-terminal" evidence="6">
    <location>
        <begin position="148"/>
        <end position="658"/>
    </location>
</feature>
<reference evidence="7" key="2">
    <citation type="submission" date="2025-09" db="UniProtKB">
        <authorList>
            <consortium name="Ensembl"/>
        </authorList>
    </citation>
    <scope>IDENTIFICATION</scope>
</reference>
<keyword evidence="8" id="KW-1185">Reference proteome</keyword>
<dbReference type="Pfam" id="PF17730">
    <property type="entry name" value="Centro_C10orf90"/>
    <property type="match status" value="1"/>
</dbReference>
<dbReference type="Proteomes" id="UP000694398">
    <property type="component" value="Unassembled WGS sequence"/>
</dbReference>
<dbReference type="GeneTree" id="ENSGT00940000153123"/>
<dbReference type="PANTHER" id="PTHR21553">
    <property type="entry name" value="ALMS1-RELATED"/>
    <property type="match status" value="1"/>
</dbReference>
<evidence type="ECO:0000256" key="1">
    <source>
        <dbReference type="ARBA" id="ARBA00004300"/>
    </source>
</evidence>
<feature type="region of interest" description="Disordered" evidence="4">
    <location>
        <begin position="543"/>
        <end position="573"/>
    </location>
</feature>
<dbReference type="Ensembl" id="ENSCLAT00000003561.1">
    <property type="protein sequence ID" value="ENSCLAP00000003488.1"/>
    <property type="gene ID" value="ENSCLAG00000002496.1"/>
</dbReference>
<reference evidence="7" key="1">
    <citation type="submission" date="2025-08" db="UniProtKB">
        <authorList>
            <consortium name="Ensembl"/>
        </authorList>
    </citation>
    <scope>IDENTIFICATION</scope>
</reference>
<gene>
    <name evidence="7" type="primary">C10orf90</name>
</gene>
<evidence type="ECO:0000256" key="3">
    <source>
        <dbReference type="ARBA" id="ARBA00023212"/>
    </source>
</evidence>
<organism evidence="7 8">
    <name type="scientific">Chinchilla lanigera</name>
    <name type="common">Long-tailed chinchilla</name>
    <name type="synonym">Chinchilla villidera</name>
    <dbReference type="NCBI Taxonomy" id="34839"/>
    <lineage>
        <taxon>Eukaryota</taxon>
        <taxon>Metazoa</taxon>
        <taxon>Chordata</taxon>
        <taxon>Craniata</taxon>
        <taxon>Vertebrata</taxon>
        <taxon>Euteleostomi</taxon>
        <taxon>Mammalia</taxon>
        <taxon>Eutheria</taxon>
        <taxon>Euarchontoglires</taxon>
        <taxon>Glires</taxon>
        <taxon>Rodentia</taxon>
        <taxon>Hystricomorpha</taxon>
        <taxon>Chinchillidae</taxon>
        <taxon>Chinchilla</taxon>
    </lineage>
</organism>
<evidence type="ECO:0000256" key="4">
    <source>
        <dbReference type="SAM" id="MobiDB-lite"/>
    </source>
</evidence>
<evidence type="ECO:0000259" key="5">
    <source>
        <dbReference type="Pfam" id="PF15309"/>
    </source>
</evidence>
<evidence type="ECO:0000256" key="2">
    <source>
        <dbReference type="ARBA" id="ARBA00022490"/>
    </source>
</evidence>
<accession>A0A8C2UNH3</accession>
<dbReference type="GO" id="GO:0005813">
    <property type="term" value="C:centrosome"/>
    <property type="evidence" value="ECO:0007669"/>
    <property type="project" value="UniProtKB-SubCell"/>
</dbReference>